<reference evidence="2" key="3">
    <citation type="submission" date="2025-09" db="UniProtKB">
        <authorList>
            <consortium name="Ensembl"/>
        </authorList>
    </citation>
    <scope>IDENTIFICATION</scope>
</reference>
<reference evidence="2" key="2">
    <citation type="submission" date="2025-08" db="UniProtKB">
        <authorList>
            <consortium name="Ensembl"/>
        </authorList>
    </citation>
    <scope>IDENTIFICATION</scope>
</reference>
<keyword evidence="3" id="KW-1185">Reference proteome</keyword>
<sequence>MSLQKRIFPRRENGTHEVVAKPSLVTTHHRSGATDQEKKKGGLTSSLRMDPHSRSGKSKKSTKLRSISRSLMLCNARTSDDGSSPDEKYPDPFEISLGQGKEGIFHSSMQLADTSEAGPSSIPDLALAPEAAQPQAAGSDRGKSCGRLFFMKIKDFTYGKPMRRIKTEQNNSRVNNKRIL</sequence>
<dbReference type="InterPro" id="IPR055287">
    <property type="entry name" value="IL-16-like"/>
</dbReference>
<reference evidence="2 3" key="1">
    <citation type="journal article" date="2010" name="Nature">
        <title>The sequence and de novo assembly of the giant panda genome.</title>
        <authorList>
            <person name="Li R."/>
            <person name="Fan W."/>
            <person name="Tian G."/>
            <person name="Zhu H."/>
            <person name="He L."/>
            <person name="Cai J."/>
            <person name="Huang Q."/>
            <person name="Cai Q."/>
            <person name="Li B."/>
            <person name="Bai Y."/>
            <person name="Zhang Z."/>
            <person name="Zhang Y."/>
            <person name="Wang W."/>
            <person name="Li J."/>
            <person name="Wei F."/>
            <person name="Li H."/>
            <person name="Jian M."/>
            <person name="Li J."/>
            <person name="Zhang Z."/>
            <person name="Nielsen R."/>
            <person name="Li D."/>
            <person name="Gu W."/>
            <person name="Yang Z."/>
            <person name="Xuan Z."/>
            <person name="Ryder O.A."/>
            <person name="Leung F.C."/>
            <person name="Zhou Y."/>
            <person name="Cao J."/>
            <person name="Sun X."/>
            <person name="Fu Y."/>
            <person name="Fang X."/>
            <person name="Guo X."/>
            <person name="Wang B."/>
            <person name="Hou R."/>
            <person name="Shen F."/>
            <person name="Mu B."/>
            <person name="Ni P."/>
            <person name="Lin R."/>
            <person name="Qian W."/>
            <person name="Wang G."/>
            <person name="Yu C."/>
            <person name="Nie W."/>
            <person name="Wang J."/>
            <person name="Wu Z."/>
            <person name="Liang H."/>
            <person name="Min J."/>
            <person name="Wu Q."/>
            <person name="Cheng S."/>
            <person name="Ruan J."/>
            <person name="Wang M."/>
            <person name="Shi Z."/>
            <person name="Wen M."/>
            <person name="Liu B."/>
            <person name="Ren X."/>
            <person name="Zheng H."/>
            <person name="Dong D."/>
            <person name="Cook K."/>
            <person name="Shan G."/>
            <person name="Zhang H."/>
            <person name="Kosiol C."/>
            <person name="Xie X."/>
            <person name="Lu Z."/>
            <person name="Zheng H."/>
            <person name="Li Y."/>
            <person name="Steiner C.C."/>
            <person name="Lam T.T."/>
            <person name="Lin S."/>
            <person name="Zhang Q."/>
            <person name="Li G."/>
            <person name="Tian J."/>
            <person name="Gong T."/>
            <person name="Liu H."/>
            <person name="Zhang D."/>
            <person name="Fang L."/>
            <person name="Ye C."/>
            <person name="Zhang J."/>
            <person name="Hu W."/>
            <person name="Xu A."/>
            <person name="Ren Y."/>
            <person name="Zhang G."/>
            <person name="Bruford M.W."/>
            <person name="Li Q."/>
            <person name="Ma L."/>
            <person name="Guo Y."/>
            <person name="An N."/>
            <person name="Hu Y."/>
            <person name="Zheng Y."/>
            <person name="Shi Y."/>
            <person name="Li Z."/>
            <person name="Liu Q."/>
            <person name="Chen Y."/>
            <person name="Zhao J."/>
            <person name="Qu N."/>
            <person name="Zhao S."/>
            <person name="Tian F."/>
            <person name="Wang X."/>
            <person name="Wang H."/>
            <person name="Xu L."/>
            <person name="Liu X."/>
            <person name="Vinar T."/>
            <person name="Wang Y."/>
            <person name="Lam T.W."/>
            <person name="Yiu S.M."/>
            <person name="Liu S."/>
            <person name="Zhang H."/>
            <person name="Li D."/>
            <person name="Huang Y."/>
            <person name="Wang X."/>
            <person name="Yang G."/>
            <person name="Jiang Z."/>
            <person name="Wang J."/>
            <person name="Qin N."/>
            <person name="Li L."/>
            <person name="Li J."/>
            <person name="Bolund L."/>
            <person name="Kristiansen K."/>
            <person name="Wong G.K."/>
            <person name="Olson M."/>
            <person name="Zhang X."/>
            <person name="Li S."/>
            <person name="Yang H."/>
            <person name="Wang J."/>
            <person name="Wang J."/>
        </authorList>
    </citation>
    <scope>NUCLEOTIDE SEQUENCE [LARGE SCALE GENOMIC DNA]</scope>
</reference>
<feature type="compositionally biased region" description="Low complexity" evidence="1">
    <location>
        <begin position="125"/>
        <end position="137"/>
    </location>
</feature>
<evidence type="ECO:0000313" key="3">
    <source>
        <dbReference type="Proteomes" id="UP000008912"/>
    </source>
</evidence>
<feature type="compositionally biased region" description="Basic residues" evidence="1">
    <location>
        <begin position="54"/>
        <end position="63"/>
    </location>
</feature>
<dbReference type="GeneTree" id="ENSGT00940000156178"/>
<dbReference type="GO" id="GO:0005125">
    <property type="term" value="F:cytokine activity"/>
    <property type="evidence" value="ECO:0007669"/>
    <property type="project" value="InterPro"/>
</dbReference>
<dbReference type="AlphaFoldDB" id="A0A7N5K0R6"/>
<feature type="compositionally biased region" description="Basic and acidic residues" evidence="1">
    <location>
        <begin position="9"/>
        <end position="19"/>
    </location>
</feature>
<feature type="region of interest" description="Disordered" evidence="1">
    <location>
        <begin position="1"/>
        <end position="98"/>
    </location>
</feature>
<dbReference type="GO" id="GO:0030595">
    <property type="term" value="P:leukocyte chemotaxis"/>
    <property type="evidence" value="ECO:0007669"/>
    <property type="project" value="TreeGrafter"/>
</dbReference>
<feature type="region of interest" description="Disordered" evidence="1">
    <location>
        <begin position="112"/>
        <end position="141"/>
    </location>
</feature>
<dbReference type="Ensembl" id="ENSAMET00000048165.1">
    <property type="protein sequence ID" value="ENSAMEP00000033047.1"/>
    <property type="gene ID" value="ENSAMEG00000006103.2"/>
</dbReference>
<evidence type="ECO:0000256" key="1">
    <source>
        <dbReference type="SAM" id="MobiDB-lite"/>
    </source>
</evidence>
<protein>
    <submittedName>
        <fullName evidence="2">Interleukin 16</fullName>
    </submittedName>
</protein>
<gene>
    <name evidence="2" type="primary">IL16</name>
</gene>
<evidence type="ECO:0000313" key="2">
    <source>
        <dbReference type="Ensembl" id="ENSAMEP00000033047.1"/>
    </source>
</evidence>
<name>A0A7N5K0R6_AILME</name>
<dbReference type="PANTHER" id="PTHR48484">
    <property type="entry name" value="PRO-INTERLEUKIN-16"/>
    <property type="match status" value="1"/>
</dbReference>
<proteinExistence type="predicted"/>
<dbReference type="GO" id="GO:0042609">
    <property type="term" value="F:CD4 receptor binding"/>
    <property type="evidence" value="ECO:0007669"/>
    <property type="project" value="TreeGrafter"/>
</dbReference>
<dbReference type="Proteomes" id="UP000008912">
    <property type="component" value="Unassembled WGS sequence"/>
</dbReference>
<dbReference type="GO" id="GO:0050930">
    <property type="term" value="P:induction of positive chemotaxis"/>
    <property type="evidence" value="ECO:0007669"/>
    <property type="project" value="InterPro"/>
</dbReference>
<accession>A0A7N5K0R6</accession>
<dbReference type="PANTHER" id="PTHR48484:SF2">
    <property type="entry name" value="PRO-INTERLEUKIN-16"/>
    <property type="match status" value="1"/>
</dbReference>
<organism evidence="2 3">
    <name type="scientific">Ailuropoda melanoleuca</name>
    <name type="common">Giant panda</name>
    <dbReference type="NCBI Taxonomy" id="9646"/>
    <lineage>
        <taxon>Eukaryota</taxon>
        <taxon>Metazoa</taxon>
        <taxon>Chordata</taxon>
        <taxon>Craniata</taxon>
        <taxon>Vertebrata</taxon>
        <taxon>Euteleostomi</taxon>
        <taxon>Mammalia</taxon>
        <taxon>Eutheria</taxon>
        <taxon>Laurasiatheria</taxon>
        <taxon>Carnivora</taxon>
        <taxon>Caniformia</taxon>
        <taxon>Ursidae</taxon>
        <taxon>Ailuropoda</taxon>
    </lineage>
</organism>